<gene>
    <name evidence="1" type="ORF">E2C01_037828</name>
</gene>
<reference evidence="1 2" key="1">
    <citation type="submission" date="2019-05" db="EMBL/GenBank/DDBJ databases">
        <title>Another draft genome of Portunus trituberculatus and its Hox gene families provides insights of decapod evolution.</title>
        <authorList>
            <person name="Jeong J.-H."/>
            <person name="Song I."/>
            <person name="Kim S."/>
            <person name="Choi T."/>
            <person name="Kim D."/>
            <person name="Ryu S."/>
            <person name="Kim W."/>
        </authorList>
    </citation>
    <scope>NUCLEOTIDE SEQUENCE [LARGE SCALE GENOMIC DNA]</scope>
    <source>
        <tissue evidence="1">Muscle</tissue>
    </source>
</reference>
<evidence type="ECO:0000313" key="1">
    <source>
        <dbReference type="EMBL" id="MPC44164.1"/>
    </source>
</evidence>
<keyword evidence="2" id="KW-1185">Reference proteome</keyword>
<organism evidence="1 2">
    <name type="scientific">Portunus trituberculatus</name>
    <name type="common">Swimming crab</name>
    <name type="synonym">Neptunus trituberculatus</name>
    <dbReference type="NCBI Taxonomy" id="210409"/>
    <lineage>
        <taxon>Eukaryota</taxon>
        <taxon>Metazoa</taxon>
        <taxon>Ecdysozoa</taxon>
        <taxon>Arthropoda</taxon>
        <taxon>Crustacea</taxon>
        <taxon>Multicrustacea</taxon>
        <taxon>Malacostraca</taxon>
        <taxon>Eumalacostraca</taxon>
        <taxon>Eucarida</taxon>
        <taxon>Decapoda</taxon>
        <taxon>Pleocyemata</taxon>
        <taxon>Brachyura</taxon>
        <taxon>Eubrachyura</taxon>
        <taxon>Portunoidea</taxon>
        <taxon>Portunidae</taxon>
        <taxon>Portuninae</taxon>
        <taxon>Portunus</taxon>
    </lineage>
</organism>
<protein>
    <submittedName>
        <fullName evidence="1">Uncharacterized protein</fullName>
    </submittedName>
</protein>
<dbReference type="EMBL" id="VSRR010006155">
    <property type="protein sequence ID" value="MPC44164.1"/>
    <property type="molecule type" value="Genomic_DNA"/>
</dbReference>
<dbReference type="AlphaFoldDB" id="A0A5B7FI90"/>
<comment type="caution">
    <text evidence="1">The sequence shown here is derived from an EMBL/GenBank/DDBJ whole genome shotgun (WGS) entry which is preliminary data.</text>
</comment>
<evidence type="ECO:0000313" key="2">
    <source>
        <dbReference type="Proteomes" id="UP000324222"/>
    </source>
</evidence>
<sequence>MVECHTLGLLSENYCCEVSLTYRPQVHPGTKGLSNRLPEDGSLIHVWVLKNVFLCAIERHELLVVLKLSCRPKVCQFVDGGAVNVYKLHDISWLEVTVH</sequence>
<accession>A0A5B7FI90</accession>
<name>A0A5B7FI90_PORTR</name>
<dbReference type="Proteomes" id="UP000324222">
    <property type="component" value="Unassembled WGS sequence"/>
</dbReference>
<proteinExistence type="predicted"/>